<dbReference type="Proteomes" id="UP001152320">
    <property type="component" value="Chromosome 1"/>
</dbReference>
<reference evidence="1" key="1">
    <citation type="submission" date="2021-10" db="EMBL/GenBank/DDBJ databases">
        <title>Tropical sea cucumber genome reveals ecological adaptation and Cuvierian tubules defense mechanism.</title>
        <authorList>
            <person name="Chen T."/>
        </authorList>
    </citation>
    <scope>NUCLEOTIDE SEQUENCE</scope>
    <source>
        <strain evidence="1">Nanhai2018</strain>
        <tissue evidence="1">Muscle</tissue>
    </source>
</reference>
<keyword evidence="2" id="KW-1185">Reference proteome</keyword>
<gene>
    <name evidence="1" type="ORF">HOLleu_01648</name>
</gene>
<name>A0A9Q1CPM2_HOLLE</name>
<evidence type="ECO:0000313" key="1">
    <source>
        <dbReference type="EMBL" id="KAJ8049076.1"/>
    </source>
</evidence>
<organism evidence="1 2">
    <name type="scientific">Holothuria leucospilota</name>
    <name type="common">Black long sea cucumber</name>
    <name type="synonym">Mertensiothuria leucospilota</name>
    <dbReference type="NCBI Taxonomy" id="206669"/>
    <lineage>
        <taxon>Eukaryota</taxon>
        <taxon>Metazoa</taxon>
        <taxon>Echinodermata</taxon>
        <taxon>Eleutherozoa</taxon>
        <taxon>Echinozoa</taxon>
        <taxon>Holothuroidea</taxon>
        <taxon>Aspidochirotacea</taxon>
        <taxon>Aspidochirotida</taxon>
        <taxon>Holothuriidae</taxon>
        <taxon>Holothuria</taxon>
    </lineage>
</organism>
<dbReference type="AlphaFoldDB" id="A0A9Q1CPM2"/>
<evidence type="ECO:0000313" key="2">
    <source>
        <dbReference type="Proteomes" id="UP001152320"/>
    </source>
</evidence>
<proteinExistence type="predicted"/>
<comment type="caution">
    <text evidence="1">The sequence shown here is derived from an EMBL/GenBank/DDBJ whole genome shotgun (WGS) entry which is preliminary data.</text>
</comment>
<sequence>MAFGSIDSGDEVLKKFYSLHQREGNKASEYLLRLQQLLRKRKLFQMHKISGVYPAEVSSAQCAKISRDIERAEKMEGQRRTLTDIIRNQLGYPIKAIVDQQLQLLARYLREPRFDLDKIYGVSPDNQTNEQRQNYMEELRVCLENAYHLGEKQPGKLAANNKRRYDLSVRANQLEVGNEVLVRN</sequence>
<protein>
    <submittedName>
        <fullName evidence="1">Uncharacterized protein</fullName>
    </submittedName>
</protein>
<dbReference type="EMBL" id="JAIZAY010000001">
    <property type="protein sequence ID" value="KAJ8049076.1"/>
    <property type="molecule type" value="Genomic_DNA"/>
</dbReference>
<accession>A0A9Q1CPM2</accession>